<dbReference type="GO" id="GO:0005525">
    <property type="term" value="F:GTP binding"/>
    <property type="evidence" value="ECO:0007669"/>
    <property type="project" value="UniProtKB-KW"/>
</dbReference>
<evidence type="ECO:0000259" key="10">
    <source>
        <dbReference type="PROSITE" id="PS51722"/>
    </source>
</evidence>
<evidence type="ECO:0000256" key="7">
    <source>
        <dbReference type="ARBA" id="ARBA00044105"/>
    </source>
</evidence>
<dbReference type="InterPro" id="IPR023115">
    <property type="entry name" value="TIF_IF2_dom3"/>
</dbReference>
<dbReference type="SUPFAM" id="SSF52540">
    <property type="entry name" value="P-loop containing nucleoside triphosphate hydrolases"/>
    <property type="match status" value="1"/>
</dbReference>
<sequence length="1045" mass="111746">MPSLALLVSFGSHSVAAAAASSTSSEFTPCSLVRRISLSKRTLRGGSAKRWRFVSPSICKYSVTSTDFVAEQGNAVSLDSHNSTYRGSDDGKDSEIMLKPAPKPVLKSSLDSKGQSLVVMDSVGWDPSGIGESSGSERSDADDEEERSKVIASLGEVLEKAEKLETSKPSEMGSDSISSREENGNVSNMTPFNTSTNSKAAKAVSLNSTTPHKTKTSKSVWRRGDSVVTVQKVVKEAPKNNNNKVVEEPTPGGVAMAKSSSSTPLRPVRPPLRPQPMLQAKPSVASPPIMKKPVILKDVGAATKPPVIDETDGGATKSKERKPILIDKFARKKPVVDPLIAQAVLAPTKPVKAPAAGKLKDRKKSVSMGGRRRRIVDDDDEVEIPDEESSELDVSIPGAATARKGRKWSKASRKAARLQAAKDAAPVKVEILEVGENGMLIEELAYNLAINESEILGYLYSKGIKPDGVQTLDKDMVKMICKEYEVEVIDAEPVRFEAMAKKKKLVDEDDLDNLEQRPPVLTIMGHVDHGKTTLLDHIRKTRVAATEAGGITQGIGAYKVMVSVDGKKQPCVFLDTPGHEAFGAMRARGARVTDIAIIVVAADDGIRPQTNEAIAHAKAAGVPIVIAINKIDKDGANPQRVMQDLSSIGLMPEDWGGDTPMVQISALKGDNINDLLETVMLVAELQELKANPHRSAKGTVIEAGLDKSKGPVATFIVQNGTLKRGDIVVCGEAFGKVRALFDDGGSQVKEAEPSMPVQVIGLSNVPSAGDEFEVVPSLDTAREKAEVHAELLRNERITAKAGDGKVTLSSLASAVSAGKLSGLDLHQLNIIMKVDLQGSIEAVRQALQVLPRDNVTLKFLLQATGDVSTSDIDLAIASEAVILGFNVKAPGPVRSYAENKGVEIRLYRVIYDLIDDVRKAMEGLLEPVEEQEKIGSAEVRAVFSSGSGRIAGCMVTEGKVMKGCGVKVLRKGKTVHVGALDSLRRVKEIVKEVSAGLECGIGMEDYDDWDEGDILEAFNTVQRSRTLEEASASMAAALEEVGIDL</sequence>
<evidence type="ECO:0000256" key="3">
    <source>
        <dbReference type="ARBA" id="ARBA00022741"/>
    </source>
</evidence>
<evidence type="ECO:0000256" key="1">
    <source>
        <dbReference type="ARBA" id="ARBA00007733"/>
    </source>
</evidence>
<dbReference type="PROSITE" id="PS01176">
    <property type="entry name" value="IF2"/>
    <property type="match status" value="1"/>
</dbReference>
<dbReference type="FunFam" id="3.40.50.10050:FF:000001">
    <property type="entry name" value="Translation initiation factor IF-2"/>
    <property type="match status" value="1"/>
</dbReference>
<comment type="similarity">
    <text evidence="1">Belongs to the TRAFAC class translation factor GTPase superfamily. Classic translation factor GTPase family. IF-2 subfamily.</text>
</comment>
<dbReference type="Gene3D" id="3.40.50.10050">
    <property type="entry name" value="Translation initiation factor IF- 2, domain 3"/>
    <property type="match status" value="1"/>
</dbReference>
<keyword evidence="5" id="KW-0342">GTP-binding</keyword>
<dbReference type="InterPro" id="IPR027417">
    <property type="entry name" value="P-loop_NTPase"/>
</dbReference>
<feature type="compositionally biased region" description="Polar residues" evidence="8">
    <location>
        <begin position="184"/>
        <end position="199"/>
    </location>
</feature>
<proteinExistence type="inferred from homology"/>
<dbReference type="CDD" id="cd01887">
    <property type="entry name" value="IF2_eIF5B"/>
    <property type="match status" value="1"/>
</dbReference>
<dbReference type="Gene3D" id="3.40.50.300">
    <property type="entry name" value="P-loop containing nucleotide triphosphate hydrolases"/>
    <property type="match status" value="1"/>
</dbReference>
<dbReference type="InterPro" id="IPR000178">
    <property type="entry name" value="TF_IF2_bacterial-like"/>
</dbReference>
<dbReference type="InterPro" id="IPR015760">
    <property type="entry name" value="TIF_IF2"/>
</dbReference>
<dbReference type="SUPFAM" id="SSF52156">
    <property type="entry name" value="Initiation factor IF2/eIF5b, domain 3"/>
    <property type="match status" value="1"/>
</dbReference>
<dbReference type="InterPro" id="IPR006847">
    <property type="entry name" value="IF2_N"/>
</dbReference>
<dbReference type="HAMAP" id="MF_00100_B">
    <property type="entry name" value="IF_2_B"/>
    <property type="match status" value="1"/>
</dbReference>
<accession>A0A2P2JXV9</accession>
<dbReference type="PRINTS" id="PR00315">
    <property type="entry name" value="ELONGATNFCT"/>
</dbReference>
<dbReference type="InterPro" id="IPR005225">
    <property type="entry name" value="Small_GTP-bd"/>
</dbReference>
<dbReference type="FunFam" id="3.40.50.300:FF:000019">
    <property type="entry name" value="Translation initiation factor IF-2"/>
    <property type="match status" value="1"/>
</dbReference>
<feature type="domain" description="Tr-type G" evidence="10">
    <location>
        <begin position="516"/>
        <end position="689"/>
    </location>
</feature>
<dbReference type="EMBL" id="GGEC01017813">
    <property type="protein sequence ID" value="MBW98296.1"/>
    <property type="molecule type" value="Transcribed_RNA"/>
</dbReference>
<evidence type="ECO:0000256" key="4">
    <source>
        <dbReference type="ARBA" id="ARBA00022917"/>
    </source>
</evidence>
<dbReference type="Pfam" id="PF11987">
    <property type="entry name" value="IF-2"/>
    <property type="match status" value="1"/>
</dbReference>
<dbReference type="FunFam" id="2.40.30.10:FF:000008">
    <property type="entry name" value="Translation initiation factor IF-2"/>
    <property type="match status" value="1"/>
</dbReference>
<feature type="signal peptide" evidence="9">
    <location>
        <begin position="1"/>
        <end position="17"/>
    </location>
</feature>
<feature type="chain" id="PRO_5015174492" description="Translation initiation factor IF-2, chloroplastic" evidence="9">
    <location>
        <begin position="18"/>
        <end position="1045"/>
    </location>
</feature>
<evidence type="ECO:0000256" key="8">
    <source>
        <dbReference type="SAM" id="MobiDB-lite"/>
    </source>
</evidence>
<dbReference type="CDD" id="cd03702">
    <property type="entry name" value="IF2_mtIF2_II"/>
    <property type="match status" value="1"/>
</dbReference>
<evidence type="ECO:0000256" key="6">
    <source>
        <dbReference type="ARBA" id="ARBA00025162"/>
    </source>
</evidence>
<dbReference type="NCBIfam" id="TIGR00231">
    <property type="entry name" value="small_GTP"/>
    <property type="match status" value="1"/>
</dbReference>
<dbReference type="GO" id="GO:0003743">
    <property type="term" value="F:translation initiation factor activity"/>
    <property type="evidence" value="ECO:0007669"/>
    <property type="project" value="UniProtKB-KW"/>
</dbReference>
<reference evidence="11" key="1">
    <citation type="submission" date="2018-02" db="EMBL/GenBank/DDBJ databases">
        <title>Rhizophora mucronata_Transcriptome.</title>
        <authorList>
            <person name="Meera S.P."/>
            <person name="Sreeshan A."/>
            <person name="Augustine A."/>
        </authorList>
    </citation>
    <scope>NUCLEOTIDE SEQUENCE</scope>
    <source>
        <tissue evidence="11">Leaf</tissue>
    </source>
</reference>
<keyword evidence="4" id="KW-0648">Protein biosynthesis</keyword>
<dbReference type="Pfam" id="PF00009">
    <property type="entry name" value="GTP_EFTU"/>
    <property type="match status" value="1"/>
</dbReference>
<dbReference type="PANTHER" id="PTHR43381:SF5">
    <property type="entry name" value="TR-TYPE G DOMAIN-CONTAINING PROTEIN"/>
    <property type="match status" value="1"/>
</dbReference>
<evidence type="ECO:0000256" key="9">
    <source>
        <dbReference type="SAM" id="SignalP"/>
    </source>
</evidence>
<dbReference type="InterPro" id="IPR036925">
    <property type="entry name" value="TIF_IF2_dom3_sf"/>
</dbReference>
<keyword evidence="2" id="KW-0396">Initiation factor</keyword>
<evidence type="ECO:0000256" key="5">
    <source>
        <dbReference type="ARBA" id="ARBA00023134"/>
    </source>
</evidence>
<evidence type="ECO:0000256" key="2">
    <source>
        <dbReference type="ARBA" id="ARBA00022540"/>
    </source>
</evidence>
<dbReference type="PANTHER" id="PTHR43381">
    <property type="entry name" value="TRANSLATION INITIATION FACTOR IF-2-RELATED"/>
    <property type="match status" value="1"/>
</dbReference>
<dbReference type="InterPro" id="IPR044145">
    <property type="entry name" value="IF2_II"/>
</dbReference>
<dbReference type="InterPro" id="IPR000795">
    <property type="entry name" value="T_Tr_GTP-bd_dom"/>
</dbReference>
<dbReference type="GO" id="GO:0003924">
    <property type="term" value="F:GTPase activity"/>
    <property type="evidence" value="ECO:0007669"/>
    <property type="project" value="InterPro"/>
</dbReference>
<dbReference type="InterPro" id="IPR053905">
    <property type="entry name" value="EF-G-like_DII"/>
</dbReference>
<name>A0A2P2JXV9_RHIMU</name>
<feature type="compositionally biased region" description="Basic and acidic residues" evidence="8">
    <location>
        <begin position="87"/>
        <end position="96"/>
    </location>
</feature>
<dbReference type="Gene3D" id="2.40.30.10">
    <property type="entry name" value="Translation factors"/>
    <property type="match status" value="2"/>
</dbReference>
<dbReference type="FunFam" id="2.40.30.10:FF:000054">
    <property type="entry name" value="Translation initiation factor IF-2"/>
    <property type="match status" value="1"/>
</dbReference>
<keyword evidence="9" id="KW-0732">Signal</keyword>
<comment type="function">
    <text evidence="6">One of the essential components for the initiation of protein synthesis. Protects formylmethionyl-tRNA from spontaneous hydrolysis and promotes its binding to the 30S ribosomal subunits. Also involved in the hydrolysis of GTP during the formation of the 70S ribosomal complex.</text>
</comment>
<dbReference type="PROSITE" id="PS51722">
    <property type="entry name" value="G_TR_2"/>
    <property type="match status" value="1"/>
</dbReference>
<dbReference type="InterPro" id="IPR009000">
    <property type="entry name" value="Transl_B-barrel_sf"/>
</dbReference>
<feature type="region of interest" description="Disordered" evidence="8">
    <location>
        <begin position="80"/>
        <end position="148"/>
    </location>
</feature>
<dbReference type="NCBIfam" id="TIGR00487">
    <property type="entry name" value="IF-2"/>
    <property type="match status" value="1"/>
</dbReference>
<organism evidence="11">
    <name type="scientific">Rhizophora mucronata</name>
    <name type="common">Asiatic mangrove</name>
    <dbReference type="NCBI Taxonomy" id="61149"/>
    <lineage>
        <taxon>Eukaryota</taxon>
        <taxon>Viridiplantae</taxon>
        <taxon>Streptophyta</taxon>
        <taxon>Embryophyta</taxon>
        <taxon>Tracheophyta</taxon>
        <taxon>Spermatophyta</taxon>
        <taxon>Magnoliopsida</taxon>
        <taxon>eudicotyledons</taxon>
        <taxon>Gunneridae</taxon>
        <taxon>Pentapetalae</taxon>
        <taxon>rosids</taxon>
        <taxon>fabids</taxon>
        <taxon>Malpighiales</taxon>
        <taxon>Rhizophoraceae</taxon>
        <taxon>Rhizophora</taxon>
    </lineage>
</organism>
<dbReference type="AlphaFoldDB" id="A0A2P2JXV9"/>
<feature type="region of interest" description="Disordered" evidence="8">
    <location>
        <begin position="242"/>
        <end position="285"/>
    </location>
</feature>
<dbReference type="CDD" id="cd03692">
    <property type="entry name" value="mtIF2_IVc"/>
    <property type="match status" value="1"/>
</dbReference>
<dbReference type="Pfam" id="PF04760">
    <property type="entry name" value="IF2_N"/>
    <property type="match status" value="1"/>
</dbReference>
<dbReference type="GO" id="GO:0005737">
    <property type="term" value="C:cytoplasm"/>
    <property type="evidence" value="ECO:0007669"/>
    <property type="project" value="TreeGrafter"/>
</dbReference>
<protein>
    <recommendedName>
        <fullName evidence="7">Translation initiation factor IF-2, chloroplastic</fullName>
    </recommendedName>
</protein>
<dbReference type="Pfam" id="PF22042">
    <property type="entry name" value="EF-G_D2"/>
    <property type="match status" value="1"/>
</dbReference>
<dbReference type="SUPFAM" id="SSF50447">
    <property type="entry name" value="Translation proteins"/>
    <property type="match status" value="2"/>
</dbReference>
<feature type="region of interest" description="Disordered" evidence="8">
    <location>
        <begin position="160"/>
        <end position="221"/>
    </location>
</feature>
<keyword evidence="3" id="KW-0547">Nucleotide-binding</keyword>
<evidence type="ECO:0000313" key="11">
    <source>
        <dbReference type="EMBL" id="MBW98296.1"/>
    </source>
</evidence>